<dbReference type="InParanoid" id="D6U400"/>
<proteinExistence type="predicted"/>
<gene>
    <name evidence="1" type="ORF">Krac_1943</name>
</gene>
<sequence>MKEPIKLTASDRKELQAVLHRGKANARTLTRARILLKAADGWSNQRIMEAIETSLSTVKRVRERYAEGGLARVLQDQPQAHRRHALTPVQSAHLVAITCSPVPDGHDHWTVRLLADQAVELGFVESISPETIRQLLKKTNSNRGNTSTGAFHR</sequence>
<dbReference type="eggNOG" id="COG3415">
    <property type="taxonomic scope" value="Bacteria"/>
</dbReference>
<dbReference type="Proteomes" id="UP000004508">
    <property type="component" value="Unassembled WGS sequence"/>
</dbReference>
<dbReference type="Pfam" id="PF13565">
    <property type="entry name" value="HTH_32"/>
    <property type="match status" value="1"/>
</dbReference>
<dbReference type="SUPFAM" id="SSF46689">
    <property type="entry name" value="Homeodomain-like"/>
    <property type="match status" value="1"/>
</dbReference>
<dbReference type="RefSeq" id="WP_007918476.1">
    <property type="nucleotide sequence ID" value="NZ_ADVG01000004.1"/>
</dbReference>
<name>D6U400_KTERA</name>
<dbReference type="OrthoDB" id="157937at2"/>
<comment type="caution">
    <text evidence="1">The sequence shown here is derived from an EMBL/GenBank/DDBJ whole genome shotgun (WGS) entry which is preliminary data.</text>
</comment>
<dbReference type="EMBL" id="ADVG01000004">
    <property type="protein sequence ID" value="EFH81238.1"/>
    <property type="molecule type" value="Genomic_DNA"/>
</dbReference>
<dbReference type="AlphaFoldDB" id="D6U400"/>
<dbReference type="InterPro" id="IPR009057">
    <property type="entry name" value="Homeodomain-like_sf"/>
</dbReference>
<accession>D6U400</accession>
<dbReference type="STRING" id="485913.Krac_1943"/>
<reference evidence="1 2" key="1">
    <citation type="journal article" date="2011" name="Stand. Genomic Sci.">
        <title>Non-contiguous finished genome sequence and contextual data of the filamentous soil bacterium Ktedonobacter racemifer type strain (SOSP1-21).</title>
        <authorList>
            <person name="Chang Y.J."/>
            <person name="Land M."/>
            <person name="Hauser L."/>
            <person name="Chertkov O."/>
            <person name="Del Rio T.G."/>
            <person name="Nolan M."/>
            <person name="Copeland A."/>
            <person name="Tice H."/>
            <person name="Cheng J.F."/>
            <person name="Lucas S."/>
            <person name="Han C."/>
            <person name="Goodwin L."/>
            <person name="Pitluck S."/>
            <person name="Ivanova N."/>
            <person name="Ovchinikova G."/>
            <person name="Pati A."/>
            <person name="Chen A."/>
            <person name="Palaniappan K."/>
            <person name="Mavromatis K."/>
            <person name="Liolios K."/>
            <person name="Brettin T."/>
            <person name="Fiebig A."/>
            <person name="Rohde M."/>
            <person name="Abt B."/>
            <person name="Goker M."/>
            <person name="Detter J.C."/>
            <person name="Woyke T."/>
            <person name="Bristow J."/>
            <person name="Eisen J.A."/>
            <person name="Markowitz V."/>
            <person name="Hugenholtz P."/>
            <person name="Kyrpides N.C."/>
            <person name="Klenk H.P."/>
            <person name="Lapidus A."/>
        </authorList>
    </citation>
    <scope>NUCLEOTIDE SEQUENCE [LARGE SCALE GENOMIC DNA]</scope>
    <source>
        <strain evidence="2">DSM 44963</strain>
    </source>
</reference>
<keyword evidence="2" id="KW-1185">Reference proteome</keyword>
<evidence type="ECO:0000313" key="1">
    <source>
        <dbReference type="EMBL" id="EFH81238.1"/>
    </source>
</evidence>
<evidence type="ECO:0000313" key="2">
    <source>
        <dbReference type="Proteomes" id="UP000004508"/>
    </source>
</evidence>
<organism evidence="1 2">
    <name type="scientific">Ktedonobacter racemifer DSM 44963</name>
    <dbReference type="NCBI Taxonomy" id="485913"/>
    <lineage>
        <taxon>Bacteria</taxon>
        <taxon>Bacillati</taxon>
        <taxon>Chloroflexota</taxon>
        <taxon>Ktedonobacteria</taxon>
        <taxon>Ktedonobacterales</taxon>
        <taxon>Ktedonobacteraceae</taxon>
        <taxon>Ktedonobacter</taxon>
    </lineage>
</organism>
<protein>
    <submittedName>
        <fullName evidence="1">Transposase</fullName>
    </submittedName>
</protein>